<keyword evidence="2" id="KW-1185">Reference proteome</keyword>
<accession>W5S5B6</accession>
<dbReference type="Proteomes" id="UP000202176">
    <property type="component" value="Segment"/>
</dbReference>
<protein>
    <submittedName>
        <fullName evidence="1">Uncharacterized protein</fullName>
    </submittedName>
</protein>
<dbReference type="RefSeq" id="YP_009001251.1">
    <property type="nucleotide sequence ID" value="NC_023423.1"/>
</dbReference>
<organism evidence="1 2">
    <name type="scientific">Pithovirus sibericum</name>
    <dbReference type="NCBI Taxonomy" id="1450746"/>
    <lineage>
        <taxon>Viruses</taxon>
        <taxon>Pithoviruses</taxon>
        <taxon>Orthopithovirinae</taxon>
        <taxon>Alphapithovirus</taxon>
        <taxon>Alphapithovirus sibericum</taxon>
    </lineage>
</organism>
<name>W5S5B6_9VIRU</name>
<dbReference type="GeneID" id="18266377"/>
<gene>
    <name evidence="1" type="ORF">pv_349</name>
</gene>
<evidence type="ECO:0000313" key="1">
    <source>
        <dbReference type="EMBL" id="AHH01916.1"/>
    </source>
</evidence>
<dbReference type="EMBL" id="KF740664">
    <property type="protein sequence ID" value="AHH01916.1"/>
    <property type="molecule type" value="Genomic_DNA"/>
</dbReference>
<reference evidence="1 2" key="1">
    <citation type="journal article" date="2014" name="Proc. Natl. Acad. Sci. U.S.A.">
        <title>Thirty-thousand-year-old distant relative of giant icosahedral DNA viruses with a pandoravirus morphology.</title>
        <authorList>
            <person name="Legendre M."/>
            <person name="Bartoli J."/>
            <person name="Shmakova L."/>
            <person name="Jeudy S."/>
            <person name="Labadie K."/>
            <person name="Adrait A."/>
            <person name="Lescot M."/>
            <person name="Poirot O."/>
            <person name="Bertaux L."/>
            <person name="Bruley C."/>
            <person name="Coute Y."/>
            <person name="Rivkina E."/>
            <person name="Abergel C."/>
            <person name="Claverie J.M."/>
        </authorList>
    </citation>
    <scope>NUCLEOTIDE SEQUENCE [LARGE SCALE GENOMIC DNA]</scope>
    <source>
        <strain evidence="1">P1084-T</strain>
    </source>
</reference>
<proteinExistence type="predicted"/>
<evidence type="ECO:0000313" key="2">
    <source>
        <dbReference type="Proteomes" id="UP000202176"/>
    </source>
</evidence>
<dbReference type="KEGG" id="vg:18266377"/>
<sequence>MKAEIFEVDITGSSLIEPEGRWVRESIGELAQGERIPKGNLSTFVEDFIDEGEGIFKELNLQIKQRIQGEVKRGDIVKVAPFDEYRNRNKMIFDGQNFVPLLSDDSLDDEGLVPKQFLLNEFHNPLYWQEAIEHNRFVWADLSIFPWAVVDGLIVVDAWKRMVIIPDEDYEAHRFTEEEARKLLTSQLWQFVAWHHDLSQPERVLTPHSAMEDGLSFAEGDDETLQQRVEELLKILDEAPATYL</sequence>